<dbReference type="RefSeq" id="WP_138690319.1">
    <property type="nucleotide sequence ID" value="NZ_JBHSAZ010000009.1"/>
</dbReference>
<keyword evidence="2" id="KW-1185">Reference proteome</keyword>
<proteinExistence type="predicted"/>
<name>A0A5S4GPW6_9ACTN</name>
<protein>
    <submittedName>
        <fullName evidence="1">Uncharacterized protein</fullName>
    </submittedName>
</protein>
<evidence type="ECO:0000313" key="1">
    <source>
        <dbReference type="EMBL" id="TMR35005.1"/>
    </source>
</evidence>
<dbReference type="Proteomes" id="UP000306628">
    <property type="component" value="Unassembled WGS sequence"/>
</dbReference>
<gene>
    <name evidence="1" type="ORF">ETD85_15035</name>
</gene>
<organism evidence="1 2">
    <name type="scientific">Nonomuraea zeae</name>
    <dbReference type="NCBI Taxonomy" id="1642303"/>
    <lineage>
        <taxon>Bacteria</taxon>
        <taxon>Bacillati</taxon>
        <taxon>Actinomycetota</taxon>
        <taxon>Actinomycetes</taxon>
        <taxon>Streptosporangiales</taxon>
        <taxon>Streptosporangiaceae</taxon>
        <taxon>Nonomuraea</taxon>
    </lineage>
</organism>
<accession>A0A5S4GPW6</accession>
<comment type="caution">
    <text evidence="1">The sequence shown here is derived from an EMBL/GenBank/DDBJ whole genome shotgun (WGS) entry which is preliminary data.</text>
</comment>
<evidence type="ECO:0000313" key="2">
    <source>
        <dbReference type="Proteomes" id="UP000306628"/>
    </source>
</evidence>
<dbReference type="OrthoDB" id="4813139at2"/>
<sequence>MGVVRLVKGGGGPGSAALPHQLWDAADLPFRAGLNLWRPYERLSPARQEATLQAAATAVQPATARRIIPGGTLGPALQPAPYRR</sequence>
<dbReference type="EMBL" id="VCKX01000038">
    <property type="protein sequence ID" value="TMR35005.1"/>
    <property type="molecule type" value="Genomic_DNA"/>
</dbReference>
<dbReference type="AlphaFoldDB" id="A0A5S4GPW6"/>
<reference evidence="1 2" key="1">
    <citation type="submission" date="2019-05" db="EMBL/GenBank/DDBJ databases">
        <title>Draft genome sequence of Nonomuraea zeae DSM 100528.</title>
        <authorList>
            <person name="Saricaoglu S."/>
            <person name="Isik K."/>
        </authorList>
    </citation>
    <scope>NUCLEOTIDE SEQUENCE [LARGE SCALE GENOMIC DNA]</scope>
    <source>
        <strain evidence="1 2">DSM 100528</strain>
    </source>
</reference>